<keyword evidence="16" id="KW-1185">Reference proteome</keyword>
<evidence type="ECO:0000256" key="8">
    <source>
        <dbReference type="ARBA" id="ARBA00023065"/>
    </source>
</evidence>
<feature type="compositionally biased region" description="Polar residues" evidence="13">
    <location>
        <begin position="559"/>
        <end position="569"/>
    </location>
</feature>
<evidence type="ECO:0000256" key="7">
    <source>
        <dbReference type="ARBA" id="ARBA00023053"/>
    </source>
</evidence>
<proteinExistence type="inferred from homology"/>
<organism evidence="15 16">
    <name type="scientific">Tigriopus californicus</name>
    <name type="common">Marine copepod</name>
    <dbReference type="NCBI Taxonomy" id="6832"/>
    <lineage>
        <taxon>Eukaryota</taxon>
        <taxon>Metazoa</taxon>
        <taxon>Ecdysozoa</taxon>
        <taxon>Arthropoda</taxon>
        <taxon>Crustacea</taxon>
        <taxon>Multicrustacea</taxon>
        <taxon>Hexanauplia</taxon>
        <taxon>Copepoda</taxon>
        <taxon>Harpacticoida</taxon>
        <taxon>Harpacticidae</taxon>
        <taxon>Tigriopus</taxon>
    </lineage>
</organism>
<reference evidence="15 16" key="1">
    <citation type="journal article" date="2018" name="Nat. Ecol. Evol.">
        <title>Genomic signatures of mitonuclear coevolution across populations of Tigriopus californicus.</title>
        <authorList>
            <person name="Barreto F.S."/>
            <person name="Watson E.T."/>
            <person name="Lima T.G."/>
            <person name="Willett C.S."/>
            <person name="Edmands S."/>
            <person name="Li W."/>
            <person name="Burton R.S."/>
        </authorList>
    </citation>
    <scope>NUCLEOTIDE SEQUENCE [LARGE SCALE GENOMIC DNA]</scope>
    <source>
        <strain evidence="15 16">San Diego</strain>
    </source>
</reference>
<evidence type="ECO:0000256" key="11">
    <source>
        <dbReference type="ARBA" id="ARBA00023303"/>
    </source>
</evidence>
<keyword evidence="11 12" id="KW-0407">Ion channel</keyword>
<keyword evidence="8 12" id="KW-0406">Ion transport</keyword>
<comment type="similarity">
    <text evidence="2 12">Belongs to the amiloride-sensitive sodium channel (TC 1.A.6) family.</text>
</comment>
<evidence type="ECO:0000256" key="5">
    <source>
        <dbReference type="ARBA" id="ARBA00022692"/>
    </source>
</evidence>
<dbReference type="InterPro" id="IPR001873">
    <property type="entry name" value="ENaC"/>
</dbReference>
<feature type="transmembrane region" description="Helical" evidence="14">
    <location>
        <begin position="500"/>
        <end position="530"/>
    </location>
</feature>
<dbReference type="PANTHER" id="PTHR11690:SF300">
    <property type="entry name" value="PICKPOCKET PROTEIN 19"/>
    <property type="match status" value="1"/>
</dbReference>
<dbReference type="Gene3D" id="1.10.287.770">
    <property type="entry name" value="YojJ-like"/>
    <property type="match status" value="1"/>
</dbReference>
<evidence type="ECO:0000256" key="6">
    <source>
        <dbReference type="ARBA" id="ARBA00022989"/>
    </source>
</evidence>
<keyword evidence="4 12" id="KW-0894">Sodium channel</keyword>
<evidence type="ECO:0000313" key="15">
    <source>
        <dbReference type="EMBL" id="TRY68663.1"/>
    </source>
</evidence>
<keyword evidence="7" id="KW-0915">Sodium</keyword>
<evidence type="ECO:0000256" key="9">
    <source>
        <dbReference type="ARBA" id="ARBA00023136"/>
    </source>
</evidence>
<feature type="compositionally biased region" description="Polar residues" evidence="13">
    <location>
        <begin position="584"/>
        <end position="607"/>
    </location>
</feature>
<name>A0A553NTB4_TIGCA</name>
<gene>
    <name evidence="15" type="ORF">TCAL_06199</name>
</gene>
<keyword evidence="6 14" id="KW-1133">Transmembrane helix</keyword>
<dbReference type="GO" id="GO:0015280">
    <property type="term" value="F:ligand-gated sodium channel activity"/>
    <property type="evidence" value="ECO:0007669"/>
    <property type="project" value="TreeGrafter"/>
</dbReference>
<keyword evidence="5 12" id="KW-0812">Transmembrane</keyword>
<dbReference type="Proteomes" id="UP000318571">
    <property type="component" value="Chromosome 1"/>
</dbReference>
<comment type="caution">
    <text evidence="15">The sequence shown here is derived from an EMBL/GenBank/DDBJ whole genome shotgun (WGS) entry which is preliminary data.</text>
</comment>
<evidence type="ECO:0000256" key="3">
    <source>
        <dbReference type="ARBA" id="ARBA00022448"/>
    </source>
</evidence>
<evidence type="ECO:0000256" key="4">
    <source>
        <dbReference type="ARBA" id="ARBA00022461"/>
    </source>
</evidence>
<evidence type="ECO:0000256" key="2">
    <source>
        <dbReference type="ARBA" id="ARBA00007193"/>
    </source>
</evidence>
<evidence type="ECO:0000256" key="14">
    <source>
        <dbReference type="SAM" id="Phobius"/>
    </source>
</evidence>
<protein>
    <submittedName>
        <fullName evidence="15">Uncharacterized protein</fullName>
    </submittedName>
</protein>
<keyword evidence="9 14" id="KW-0472">Membrane</keyword>
<evidence type="ECO:0000313" key="16">
    <source>
        <dbReference type="Proteomes" id="UP000318571"/>
    </source>
</evidence>
<comment type="subcellular location">
    <subcellularLocation>
        <location evidence="1">Membrane</location>
        <topology evidence="1">Multi-pass membrane protein</topology>
    </subcellularLocation>
</comment>
<evidence type="ECO:0000256" key="13">
    <source>
        <dbReference type="SAM" id="MobiDB-lite"/>
    </source>
</evidence>
<keyword evidence="3 12" id="KW-0813">Transport</keyword>
<sequence length="607" mass="69439">MRLSLLNVFFPSVIVCSINQIKKSLFRRLKQTHPKLEIDLLYHQFYTGINRPLTEEEQETITQIATSEFMVTRLMQHWSMFLSSNTTNVDISKDDWLEFLQNNSDFVGSFDYVRDMAVENPGESSVLFARYGNFSMKPNGTNFLPFFGTDIGFCTLVKPQLTFNESLDHLSFSSKMFGPKGQMDSYSRQIPLGAKVGKSNGLTLLLDSETFDYTYHHHASEGFKLAIQHHLDQPLMSINELDITPGFESQVAVTPVLYDTTEDARVRFMPEERGCYFEGEVTLKYLPKELYRYDISNCLFEATYEKVLEICQCTPYFHWAGFNEYQRFCQGEGLFCMNDILSRIGEFNEVLVQETDDRMVRKKCLASCQDQQNQIAVTTSKLPNRQTFVERPEFCILTEKLQRSCSTQWKKLELDLQYPKLCDLLDSLKQQVRSDPAIVDETVCAHITRHHDPFNVNKSSLAHLFLETSFRYARDNLALVHIYIKQPVVTKIVRDQRIPVIWFVANCGGILGLCMGFSIVTVFEVLHYLFTSLFQIIKSKLPCAGRARRLRRSRRAESKSGNAISNGPNTAIVDLDPDPEVNGKASQTMKMGSDPQETNGSLSGTVL</sequence>
<keyword evidence="10 12" id="KW-0739">Sodium transport</keyword>
<accession>A0A553NTB4</accession>
<dbReference type="GO" id="GO:0005886">
    <property type="term" value="C:plasma membrane"/>
    <property type="evidence" value="ECO:0007669"/>
    <property type="project" value="TreeGrafter"/>
</dbReference>
<dbReference type="Gene3D" id="2.60.470.10">
    <property type="entry name" value="Acid-sensing ion channels like domains"/>
    <property type="match status" value="1"/>
</dbReference>
<dbReference type="AlphaFoldDB" id="A0A553NTB4"/>
<dbReference type="EMBL" id="VCGU01000010">
    <property type="protein sequence ID" value="TRY68663.1"/>
    <property type="molecule type" value="Genomic_DNA"/>
</dbReference>
<evidence type="ECO:0000256" key="10">
    <source>
        <dbReference type="ARBA" id="ARBA00023201"/>
    </source>
</evidence>
<evidence type="ECO:0000256" key="12">
    <source>
        <dbReference type="RuleBase" id="RU000679"/>
    </source>
</evidence>
<dbReference type="PANTHER" id="PTHR11690">
    <property type="entry name" value="AMILORIDE-SENSITIVE SODIUM CHANNEL-RELATED"/>
    <property type="match status" value="1"/>
</dbReference>
<dbReference type="Pfam" id="PF00858">
    <property type="entry name" value="ASC"/>
    <property type="match status" value="1"/>
</dbReference>
<dbReference type="OMA" id="VCAHITR"/>
<feature type="region of interest" description="Disordered" evidence="13">
    <location>
        <begin position="552"/>
        <end position="607"/>
    </location>
</feature>
<evidence type="ECO:0000256" key="1">
    <source>
        <dbReference type="ARBA" id="ARBA00004141"/>
    </source>
</evidence>